<protein>
    <submittedName>
        <fullName evidence="1">Uncharacterized protein</fullName>
    </submittedName>
</protein>
<dbReference type="EMBL" id="FOCC01000005">
    <property type="protein sequence ID" value="SEM61425.1"/>
    <property type="molecule type" value="Genomic_DNA"/>
</dbReference>
<reference evidence="1 2" key="1">
    <citation type="submission" date="2016-10" db="EMBL/GenBank/DDBJ databases">
        <authorList>
            <person name="Varghese N."/>
            <person name="Submissions S."/>
        </authorList>
    </citation>
    <scope>NUCLEOTIDE SEQUENCE [LARGE SCALE GENOMIC DNA]</scope>
    <source>
        <strain evidence="1 2">WC1T17</strain>
    </source>
</reference>
<accession>A0ABY1AB55</accession>
<dbReference type="Proteomes" id="UP000182089">
    <property type="component" value="Unassembled WGS sequence"/>
</dbReference>
<sequence>MLAAKISTDDPSVLNIGVAYRLYPEYYMFVLNGNIQTITETIGAYKDLNLFTLQMSAPDDGPKKSPLTAQGTIHL</sequence>
<gene>
    <name evidence="1" type="ORF">SAMN05216431_10570</name>
</gene>
<proteinExistence type="predicted"/>
<name>A0ABY1AB55_9LACO</name>
<evidence type="ECO:0000313" key="1">
    <source>
        <dbReference type="EMBL" id="SEM61425.1"/>
    </source>
</evidence>
<comment type="caution">
    <text evidence="1">The sequence shown here is derived from an EMBL/GenBank/DDBJ whole genome shotgun (WGS) entry which is preliminary data.</text>
</comment>
<evidence type="ECO:0000313" key="2">
    <source>
        <dbReference type="Proteomes" id="UP000182089"/>
    </source>
</evidence>
<organism evidence="1 2">
    <name type="scientific">Ligilactobacillus ruminis</name>
    <dbReference type="NCBI Taxonomy" id="1623"/>
    <lineage>
        <taxon>Bacteria</taxon>
        <taxon>Bacillati</taxon>
        <taxon>Bacillota</taxon>
        <taxon>Bacilli</taxon>
        <taxon>Lactobacillales</taxon>
        <taxon>Lactobacillaceae</taxon>
        <taxon>Ligilactobacillus</taxon>
    </lineage>
</organism>